<feature type="domain" description="Protein kinase" evidence="2">
    <location>
        <begin position="1"/>
        <end position="115"/>
    </location>
</feature>
<evidence type="ECO:0000313" key="5">
    <source>
        <dbReference type="Proteomes" id="UP000247702"/>
    </source>
</evidence>
<feature type="transmembrane region" description="Helical" evidence="1">
    <location>
        <begin position="94"/>
        <end position="114"/>
    </location>
</feature>
<accession>A0A2Z6Q6B6</accession>
<dbReference type="Gene3D" id="1.10.510.10">
    <property type="entry name" value="Transferase(Phosphotransferase) domain 1"/>
    <property type="match status" value="1"/>
</dbReference>
<evidence type="ECO:0000313" key="3">
    <source>
        <dbReference type="EMBL" id="GBB85630.1"/>
    </source>
</evidence>
<dbReference type="Proteomes" id="UP000247702">
    <property type="component" value="Unassembled WGS sequence"/>
</dbReference>
<keyword evidence="1" id="KW-0812">Transmembrane</keyword>
<dbReference type="OrthoDB" id="2447406at2759"/>
<dbReference type="InterPro" id="IPR000719">
    <property type="entry name" value="Prot_kinase_dom"/>
</dbReference>
<organism evidence="3 5">
    <name type="scientific">Rhizophagus clarus</name>
    <dbReference type="NCBI Taxonomy" id="94130"/>
    <lineage>
        <taxon>Eukaryota</taxon>
        <taxon>Fungi</taxon>
        <taxon>Fungi incertae sedis</taxon>
        <taxon>Mucoromycota</taxon>
        <taxon>Glomeromycotina</taxon>
        <taxon>Glomeromycetes</taxon>
        <taxon>Glomerales</taxon>
        <taxon>Glomeraceae</taxon>
        <taxon>Rhizophagus</taxon>
    </lineage>
</organism>
<protein>
    <submittedName>
        <fullName evidence="4">Kinase-like domain-containing protein</fullName>
    </submittedName>
</protein>
<evidence type="ECO:0000313" key="4">
    <source>
        <dbReference type="EMBL" id="GES84173.1"/>
    </source>
</evidence>
<comment type="caution">
    <text evidence="3">The sequence shown here is derived from an EMBL/GenBank/DDBJ whole genome shotgun (WGS) entry which is preliminary data.</text>
</comment>
<sequence>MNFNFKAKIHLTISNKCGSIVKCHGIKQNQKITWKDKIEIAYQIIKALDKIHSEEKVIHKDSLTGNILYSESRKYWYISYLGLCGPANKPSKSIYGNLLYIAVLFSDMFLVVLVS</sequence>
<reference evidence="3 5" key="1">
    <citation type="submission" date="2017-11" db="EMBL/GenBank/DDBJ databases">
        <title>The genome of Rhizophagus clarus HR1 reveals common genetic basis of auxotrophy among arbuscular mycorrhizal fungi.</title>
        <authorList>
            <person name="Kobayashi Y."/>
        </authorList>
    </citation>
    <scope>NUCLEOTIDE SEQUENCE [LARGE SCALE GENOMIC DNA]</scope>
    <source>
        <strain evidence="3 5">HR1</strain>
    </source>
</reference>
<reference evidence="4" key="2">
    <citation type="submission" date="2019-10" db="EMBL/GenBank/DDBJ databases">
        <title>Conservation and host-specific expression of non-tandemly repeated heterogenous ribosome RNA gene in arbuscular mycorrhizal fungi.</title>
        <authorList>
            <person name="Maeda T."/>
            <person name="Kobayashi Y."/>
            <person name="Nakagawa T."/>
            <person name="Ezawa T."/>
            <person name="Yamaguchi K."/>
            <person name="Bino T."/>
            <person name="Nishimoto Y."/>
            <person name="Shigenobu S."/>
            <person name="Kawaguchi M."/>
        </authorList>
    </citation>
    <scope>NUCLEOTIDE SEQUENCE</scope>
    <source>
        <strain evidence="4">HR1</strain>
    </source>
</reference>
<keyword evidence="4" id="KW-0808">Transferase</keyword>
<proteinExistence type="predicted"/>
<keyword evidence="1" id="KW-1133">Transmembrane helix</keyword>
<evidence type="ECO:0000259" key="2">
    <source>
        <dbReference type="PROSITE" id="PS50011"/>
    </source>
</evidence>
<dbReference type="EMBL" id="BEXD01000237">
    <property type="protein sequence ID" value="GBB85630.1"/>
    <property type="molecule type" value="Genomic_DNA"/>
</dbReference>
<dbReference type="AlphaFoldDB" id="A0A2Z6Q6B6"/>
<name>A0A2Z6Q6B6_9GLOM</name>
<dbReference type="PROSITE" id="PS50011">
    <property type="entry name" value="PROTEIN_KINASE_DOM"/>
    <property type="match status" value="1"/>
</dbReference>
<gene>
    <name evidence="4" type="ORF">RCL2_001129900</name>
    <name evidence="3" type="ORF">RclHR1_12100006</name>
</gene>
<keyword evidence="1" id="KW-0472">Membrane</keyword>
<keyword evidence="5" id="KW-1185">Reference proteome</keyword>
<dbReference type="GO" id="GO:0005524">
    <property type="term" value="F:ATP binding"/>
    <property type="evidence" value="ECO:0007669"/>
    <property type="project" value="InterPro"/>
</dbReference>
<keyword evidence="4" id="KW-0418">Kinase</keyword>
<dbReference type="Proteomes" id="UP000615446">
    <property type="component" value="Unassembled WGS sequence"/>
</dbReference>
<dbReference type="EMBL" id="BLAL01000079">
    <property type="protein sequence ID" value="GES84173.1"/>
    <property type="molecule type" value="Genomic_DNA"/>
</dbReference>
<dbReference type="InterPro" id="IPR011009">
    <property type="entry name" value="Kinase-like_dom_sf"/>
</dbReference>
<evidence type="ECO:0000256" key="1">
    <source>
        <dbReference type="SAM" id="Phobius"/>
    </source>
</evidence>
<dbReference type="SUPFAM" id="SSF56112">
    <property type="entry name" value="Protein kinase-like (PK-like)"/>
    <property type="match status" value="1"/>
</dbReference>
<dbReference type="GO" id="GO:0004672">
    <property type="term" value="F:protein kinase activity"/>
    <property type="evidence" value="ECO:0007669"/>
    <property type="project" value="InterPro"/>
</dbReference>